<sequence length="144" mass="15879">MKSWLDNKLVKFALVGGVGFVADTLVFAISFKLLLMPILSARLVAFVCAATVTWLGNRLFTFCTSSQIEPWSFWGTLKQWGKFMLSASISAIPNLLLFKAIIILFGSEGFVPFAALVAGILVGMFSNFLLSSRWVFQPSQDKSN</sequence>
<dbReference type="RefSeq" id="WP_075709236.1">
    <property type="nucleotide sequence ID" value="NZ_MJMJ01000023.1"/>
</dbReference>
<dbReference type="OrthoDB" id="9811884at2"/>
<evidence type="ECO:0000256" key="2">
    <source>
        <dbReference type="ARBA" id="ARBA00009399"/>
    </source>
</evidence>
<comment type="similarity">
    <text evidence="2">Belongs to the GtrA family.</text>
</comment>
<proteinExistence type="inferred from homology"/>
<dbReference type="PANTHER" id="PTHR38459">
    <property type="entry name" value="PROPHAGE BACTOPRENOL-LINKED GLUCOSE TRANSLOCASE HOMOLOG"/>
    <property type="match status" value="1"/>
</dbReference>
<evidence type="ECO:0000313" key="9">
    <source>
        <dbReference type="Proteomes" id="UP000186313"/>
    </source>
</evidence>
<protein>
    <submittedName>
        <fullName evidence="8">Polysaccharide biosynthesis protein GtrA</fullName>
    </submittedName>
</protein>
<reference evidence="8 9" key="1">
    <citation type="submission" date="2016-09" db="EMBL/GenBank/DDBJ databases">
        <title>Genomic Taxonomy of the Vibrionaceae.</title>
        <authorList>
            <person name="Gonzalez-Castillo A."/>
            <person name="Gomez-Gil B."/>
            <person name="Enciso-Ibarra K."/>
        </authorList>
    </citation>
    <scope>NUCLEOTIDE SEQUENCE [LARGE SCALE GENOMIC DNA]</scope>
    <source>
        <strain evidence="8 9">CAIM 703</strain>
    </source>
</reference>
<evidence type="ECO:0000256" key="1">
    <source>
        <dbReference type="ARBA" id="ARBA00004141"/>
    </source>
</evidence>
<dbReference type="Pfam" id="PF04138">
    <property type="entry name" value="GtrA_DPMS_TM"/>
    <property type="match status" value="1"/>
</dbReference>
<evidence type="ECO:0000256" key="4">
    <source>
        <dbReference type="ARBA" id="ARBA00022989"/>
    </source>
</evidence>
<organism evidence="8 9">
    <name type="scientific">Vibrio panuliri</name>
    <dbReference type="NCBI Taxonomy" id="1381081"/>
    <lineage>
        <taxon>Bacteria</taxon>
        <taxon>Pseudomonadati</taxon>
        <taxon>Pseudomonadota</taxon>
        <taxon>Gammaproteobacteria</taxon>
        <taxon>Vibrionales</taxon>
        <taxon>Vibrionaceae</taxon>
        <taxon>Vibrio</taxon>
    </lineage>
</organism>
<keyword evidence="5 6" id="KW-0472">Membrane</keyword>
<feature type="transmembrane region" description="Helical" evidence="6">
    <location>
        <begin position="43"/>
        <end position="62"/>
    </location>
</feature>
<gene>
    <name evidence="8" type="ORF">BIY22_07795</name>
</gene>
<feature type="domain" description="GtrA/DPMS transmembrane" evidence="7">
    <location>
        <begin position="11"/>
        <end position="136"/>
    </location>
</feature>
<evidence type="ECO:0000259" key="7">
    <source>
        <dbReference type="Pfam" id="PF04138"/>
    </source>
</evidence>
<dbReference type="AlphaFoldDB" id="A0A1Q9HEC2"/>
<dbReference type="Proteomes" id="UP000186313">
    <property type="component" value="Unassembled WGS sequence"/>
</dbReference>
<keyword evidence="4 6" id="KW-1133">Transmembrane helix</keyword>
<dbReference type="EMBL" id="MJMJ01000023">
    <property type="protein sequence ID" value="OLQ88066.1"/>
    <property type="molecule type" value="Genomic_DNA"/>
</dbReference>
<evidence type="ECO:0000313" key="8">
    <source>
        <dbReference type="EMBL" id="OLQ88066.1"/>
    </source>
</evidence>
<keyword evidence="3 6" id="KW-0812">Transmembrane</keyword>
<dbReference type="STRING" id="1381081.BIY22_07795"/>
<feature type="transmembrane region" description="Helical" evidence="6">
    <location>
        <begin position="110"/>
        <end position="130"/>
    </location>
</feature>
<name>A0A1Q9HEC2_9VIBR</name>
<comment type="subcellular location">
    <subcellularLocation>
        <location evidence="1">Membrane</location>
        <topology evidence="1">Multi-pass membrane protein</topology>
    </subcellularLocation>
</comment>
<accession>A0A1Q9HEC2</accession>
<feature type="transmembrane region" description="Helical" evidence="6">
    <location>
        <begin position="83"/>
        <end position="104"/>
    </location>
</feature>
<dbReference type="PANTHER" id="PTHR38459:SF1">
    <property type="entry name" value="PROPHAGE BACTOPRENOL-LINKED GLUCOSE TRANSLOCASE HOMOLOG"/>
    <property type="match status" value="1"/>
</dbReference>
<evidence type="ECO:0000256" key="6">
    <source>
        <dbReference type="SAM" id="Phobius"/>
    </source>
</evidence>
<evidence type="ECO:0000256" key="3">
    <source>
        <dbReference type="ARBA" id="ARBA00022692"/>
    </source>
</evidence>
<comment type="caution">
    <text evidence="8">The sequence shown here is derived from an EMBL/GenBank/DDBJ whole genome shotgun (WGS) entry which is preliminary data.</text>
</comment>
<dbReference type="InterPro" id="IPR051401">
    <property type="entry name" value="GtrA_CellWall_Glycosyl"/>
</dbReference>
<evidence type="ECO:0000256" key="5">
    <source>
        <dbReference type="ARBA" id="ARBA00023136"/>
    </source>
</evidence>
<dbReference type="InterPro" id="IPR007267">
    <property type="entry name" value="GtrA_DPMS_TM"/>
</dbReference>
<feature type="transmembrane region" description="Helical" evidence="6">
    <location>
        <begin position="12"/>
        <end position="31"/>
    </location>
</feature>
<dbReference type="GO" id="GO:0005886">
    <property type="term" value="C:plasma membrane"/>
    <property type="evidence" value="ECO:0007669"/>
    <property type="project" value="TreeGrafter"/>
</dbReference>
<dbReference type="GO" id="GO:0000271">
    <property type="term" value="P:polysaccharide biosynthetic process"/>
    <property type="evidence" value="ECO:0007669"/>
    <property type="project" value="InterPro"/>
</dbReference>